<name>A0A0B3BLG6_9PSED</name>
<dbReference type="AlphaFoldDB" id="A0A0B3BLG6"/>
<evidence type="ECO:0000313" key="1">
    <source>
        <dbReference type="EMBL" id="KHO65288.1"/>
    </source>
</evidence>
<protein>
    <submittedName>
        <fullName evidence="1">Uncharacterized protein</fullName>
    </submittedName>
</protein>
<keyword evidence="2" id="KW-1185">Reference proteome</keyword>
<accession>A0A0B3BLG6</accession>
<sequence length="131" mass="14889">MDIDQPATGCADDSDILRGHSMTETTLPEQDCDQSEFVDLSIGWAAVRRGAVVAFIPMRNFQDVDFERFREESRWLLATLGSVKAGNLMRKPDGSIVFLARRAHDRRSTQVGRPRPEFPVAFLEPRFHPEQ</sequence>
<proteinExistence type="predicted"/>
<gene>
    <name evidence="1" type="ORF">PT85_04140</name>
</gene>
<dbReference type="EMBL" id="JTAK01000002">
    <property type="protein sequence ID" value="KHO65288.1"/>
    <property type="molecule type" value="Genomic_DNA"/>
</dbReference>
<dbReference type="Proteomes" id="UP000030980">
    <property type="component" value="Unassembled WGS sequence"/>
</dbReference>
<organism evidence="1 2">
    <name type="scientific">Pseudomonas flexibilis</name>
    <dbReference type="NCBI Taxonomy" id="706570"/>
    <lineage>
        <taxon>Bacteria</taxon>
        <taxon>Pseudomonadati</taxon>
        <taxon>Pseudomonadota</taxon>
        <taxon>Gammaproteobacteria</taxon>
        <taxon>Pseudomonadales</taxon>
        <taxon>Pseudomonadaceae</taxon>
        <taxon>Pseudomonas</taxon>
    </lineage>
</organism>
<evidence type="ECO:0000313" key="2">
    <source>
        <dbReference type="Proteomes" id="UP000030980"/>
    </source>
</evidence>
<reference evidence="1 2" key="1">
    <citation type="submission" date="2014-11" db="EMBL/GenBank/DDBJ databases">
        <title>Genome sequence of Pseudomonas tuomuerensis JCM 14085.</title>
        <authorList>
            <person name="Shin S.-K."/>
            <person name="Yi H."/>
        </authorList>
    </citation>
    <scope>NUCLEOTIDE SEQUENCE [LARGE SCALE GENOMIC DNA]</scope>
    <source>
        <strain evidence="1 2">JCM 14085</strain>
    </source>
</reference>
<comment type="caution">
    <text evidence="1">The sequence shown here is derived from an EMBL/GenBank/DDBJ whole genome shotgun (WGS) entry which is preliminary data.</text>
</comment>